<evidence type="ECO:0000256" key="4">
    <source>
        <dbReference type="ARBA" id="ARBA00011991"/>
    </source>
</evidence>
<dbReference type="OrthoDB" id="9781491at2"/>
<evidence type="ECO:0000256" key="5">
    <source>
        <dbReference type="ARBA" id="ARBA00015486"/>
    </source>
</evidence>
<protein>
    <recommendedName>
        <fullName evidence="5 11">Nicotinate-nucleotide--dimethylbenzimidazole phosphoribosyltransferase</fullName>
        <shortName evidence="11">NN:DBI PRT</shortName>
        <ecNumber evidence="4 11">2.4.2.21</ecNumber>
    </recommendedName>
    <alternativeName>
        <fullName evidence="9 11">N(1)-alpha-phosphoribosyltransferase</fullName>
    </alternativeName>
</protein>
<feature type="active site" description="Proton acceptor" evidence="11">
    <location>
        <position position="317"/>
    </location>
</feature>
<dbReference type="PANTHER" id="PTHR43463:SF1">
    <property type="entry name" value="NICOTINATE-NUCLEOTIDE--DIMETHYLBENZIMIDAZOLE PHOSPHORIBOSYLTRANSFERASE"/>
    <property type="match status" value="1"/>
</dbReference>
<dbReference type="GO" id="GO:0008939">
    <property type="term" value="F:nicotinate-nucleotide-dimethylbenzimidazole phosphoribosyltransferase activity"/>
    <property type="evidence" value="ECO:0007669"/>
    <property type="project" value="UniProtKB-UniRule"/>
</dbReference>
<dbReference type="Gene3D" id="1.10.1610.10">
    <property type="match status" value="1"/>
</dbReference>
<dbReference type="HAMAP" id="MF_00230">
    <property type="entry name" value="CobT"/>
    <property type="match status" value="1"/>
</dbReference>
<evidence type="ECO:0000313" key="12">
    <source>
        <dbReference type="EMBL" id="SHK15508.1"/>
    </source>
</evidence>
<evidence type="ECO:0000313" key="13">
    <source>
        <dbReference type="Proteomes" id="UP000183952"/>
    </source>
</evidence>
<dbReference type="InterPro" id="IPR003200">
    <property type="entry name" value="Nict_dMeBzImd_PRibTrfase"/>
</dbReference>
<comment type="function">
    <text evidence="1 11">Catalyzes the synthesis of alpha-ribazole-5'-phosphate from nicotinate mononucleotide (NAMN) and 5,6-dimethylbenzimidazole (DMB).</text>
</comment>
<evidence type="ECO:0000256" key="2">
    <source>
        <dbReference type="ARBA" id="ARBA00005049"/>
    </source>
</evidence>
<dbReference type="EMBL" id="FRAD01000015">
    <property type="protein sequence ID" value="SHK15508.1"/>
    <property type="molecule type" value="Genomic_DNA"/>
</dbReference>
<dbReference type="Gene3D" id="3.40.50.10210">
    <property type="match status" value="1"/>
</dbReference>
<comment type="similarity">
    <text evidence="3 11">Belongs to the CobT family.</text>
</comment>
<keyword evidence="13" id="KW-1185">Reference proteome</keyword>
<keyword evidence="6 11" id="KW-0169">Cobalamin biosynthesis</keyword>
<evidence type="ECO:0000256" key="9">
    <source>
        <dbReference type="ARBA" id="ARBA00030686"/>
    </source>
</evidence>
<evidence type="ECO:0000256" key="7">
    <source>
        <dbReference type="ARBA" id="ARBA00022676"/>
    </source>
</evidence>
<dbReference type="CDD" id="cd02439">
    <property type="entry name" value="DMB-PRT_CobT"/>
    <property type="match status" value="1"/>
</dbReference>
<dbReference type="InterPro" id="IPR017846">
    <property type="entry name" value="Nict_dMeBzImd_PRibTrfase_bact"/>
</dbReference>
<evidence type="ECO:0000256" key="6">
    <source>
        <dbReference type="ARBA" id="ARBA00022573"/>
    </source>
</evidence>
<gene>
    <name evidence="11" type="primary">cobT</name>
    <name evidence="12" type="ORF">SAMN02745248_01906</name>
</gene>
<dbReference type="Pfam" id="PF02277">
    <property type="entry name" value="DBI_PRT"/>
    <property type="match status" value="1"/>
</dbReference>
<evidence type="ECO:0000256" key="3">
    <source>
        <dbReference type="ARBA" id="ARBA00007110"/>
    </source>
</evidence>
<dbReference type="STRING" id="1121331.SAMN02745248_01906"/>
<comment type="catalytic activity">
    <reaction evidence="10 11">
        <text>5,6-dimethylbenzimidazole + nicotinate beta-D-ribonucleotide = alpha-ribazole 5'-phosphate + nicotinate + H(+)</text>
        <dbReference type="Rhea" id="RHEA:11196"/>
        <dbReference type="ChEBI" id="CHEBI:15378"/>
        <dbReference type="ChEBI" id="CHEBI:15890"/>
        <dbReference type="ChEBI" id="CHEBI:32544"/>
        <dbReference type="ChEBI" id="CHEBI:57502"/>
        <dbReference type="ChEBI" id="CHEBI:57918"/>
        <dbReference type="EC" id="2.4.2.21"/>
    </reaction>
</comment>
<evidence type="ECO:0000256" key="10">
    <source>
        <dbReference type="ARBA" id="ARBA00047340"/>
    </source>
</evidence>
<dbReference type="InterPro" id="IPR023195">
    <property type="entry name" value="Nict_dMeBzImd_PRibTrfase_N"/>
</dbReference>
<dbReference type="PANTHER" id="PTHR43463">
    <property type="entry name" value="NICOTINATE-NUCLEOTIDE--DIMETHYLBENZIMIDAZOLE PHOSPHORIBOSYLTRANSFERASE"/>
    <property type="match status" value="1"/>
</dbReference>
<dbReference type="InterPro" id="IPR036087">
    <property type="entry name" value="Nict_dMeBzImd_PRibTrfase_sf"/>
</dbReference>
<dbReference type="FunFam" id="3.40.50.10210:FF:000001">
    <property type="entry name" value="Nicotinate-nucleotide--dimethylbenzimidazole phosphoribosyltransferase"/>
    <property type="match status" value="1"/>
</dbReference>
<reference evidence="12 13" key="1">
    <citation type="submission" date="2016-11" db="EMBL/GenBank/DDBJ databases">
        <authorList>
            <person name="Jaros S."/>
            <person name="Januszkiewicz K."/>
            <person name="Wedrychowicz H."/>
        </authorList>
    </citation>
    <scope>NUCLEOTIDE SEQUENCE [LARGE SCALE GENOMIC DNA]</scope>
    <source>
        <strain evidence="12 13">DSM 3090</strain>
    </source>
</reference>
<organism evidence="12 13">
    <name type="scientific">Hathewaya proteolytica DSM 3090</name>
    <dbReference type="NCBI Taxonomy" id="1121331"/>
    <lineage>
        <taxon>Bacteria</taxon>
        <taxon>Bacillati</taxon>
        <taxon>Bacillota</taxon>
        <taxon>Clostridia</taxon>
        <taxon>Eubacteriales</taxon>
        <taxon>Clostridiaceae</taxon>
        <taxon>Hathewaya</taxon>
    </lineage>
</organism>
<dbReference type="NCBIfam" id="NF000996">
    <property type="entry name" value="PRK00105.1"/>
    <property type="match status" value="1"/>
</dbReference>
<sequence length="355" mass="38327">MELLNSTLKQIKPAYEEAVKKAWERLDAFTKPIGSLGELECIAAKMAGITNKITNEFHKKNIIIMCSDNGIVEEGVSSCPKKLTYIVTNNFTRGITGVNTLSRFADNDITVVDVGVDAEIDNPKILNRKVMYGTRNMVKGPAMTKEEVVKAIEVGIQVAEDLVNKGYDLLGTGEMGIGNTTTSAAVISALSGIPVEECAGRGSALTDQGFENKKRILRKVLEVNKPNPEDCLDVMAKVGGLDIAGLCGAFLGAAKNRTPILIDGFIASAAALCAYKLNPLVKDYIFASHLSAEPGAKFVMKEMGLNPMLDLRMRLGEGTGCALGFKIMEASMYVMNYMGTFDDAGIVTDYLIEMR</sequence>
<dbReference type="EC" id="2.4.2.21" evidence="4 11"/>
<keyword evidence="8 11" id="KW-0808">Transferase</keyword>
<dbReference type="Proteomes" id="UP000183952">
    <property type="component" value="Unassembled WGS sequence"/>
</dbReference>
<keyword evidence="7 11" id="KW-0328">Glycosyltransferase</keyword>
<name>A0A1M6Q5T7_9CLOT</name>
<dbReference type="UniPathway" id="UPA00061">
    <property type="reaction ID" value="UER00516"/>
</dbReference>
<dbReference type="AlphaFoldDB" id="A0A1M6Q5T7"/>
<dbReference type="NCBIfam" id="TIGR03160">
    <property type="entry name" value="cobT_DBIPRT"/>
    <property type="match status" value="1"/>
</dbReference>
<evidence type="ECO:0000256" key="8">
    <source>
        <dbReference type="ARBA" id="ARBA00022679"/>
    </source>
</evidence>
<comment type="pathway">
    <text evidence="2 11">Nucleoside biosynthesis; alpha-ribazole biosynthesis; alpha-ribazole from 5,6-dimethylbenzimidazole: step 1/2.</text>
</comment>
<evidence type="ECO:0000256" key="11">
    <source>
        <dbReference type="HAMAP-Rule" id="MF_00230"/>
    </source>
</evidence>
<accession>A0A1M6Q5T7</accession>
<proteinExistence type="inferred from homology"/>
<dbReference type="SUPFAM" id="SSF52733">
    <property type="entry name" value="Nicotinate mononucleotide:5,6-dimethylbenzimidazole phosphoribosyltransferase (CobT)"/>
    <property type="match status" value="1"/>
</dbReference>
<dbReference type="RefSeq" id="WP_072903862.1">
    <property type="nucleotide sequence ID" value="NZ_FRAD01000015.1"/>
</dbReference>
<evidence type="ECO:0000256" key="1">
    <source>
        <dbReference type="ARBA" id="ARBA00002197"/>
    </source>
</evidence>
<dbReference type="GO" id="GO:0009236">
    <property type="term" value="P:cobalamin biosynthetic process"/>
    <property type="evidence" value="ECO:0007669"/>
    <property type="project" value="UniProtKB-UniRule"/>
</dbReference>